<feature type="region of interest" description="Disordered" evidence="6">
    <location>
        <begin position="289"/>
        <end position="311"/>
    </location>
</feature>
<dbReference type="EMBL" id="JAAALK010000283">
    <property type="protein sequence ID" value="KAG8071910.1"/>
    <property type="molecule type" value="Genomic_DNA"/>
</dbReference>
<comment type="caution">
    <text evidence="8">The sequence shown here is derived from an EMBL/GenBank/DDBJ whole genome shotgun (WGS) entry which is preliminary data.</text>
</comment>
<evidence type="ECO:0000313" key="9">
    <source>
        <dbReference type="Proteomes" id="UP000729402"/>
    </source>
</evidence>
<gene>
    <name evidence="8" type="ORF">GUJ93_ZPchr0006g41894</name>
</gene>
<dbReference type="PANTHER" id="PTHR42647:SF5">
    <property type="entry name" value="SBP (S-RIBONUCLEASE BINDING PROTEIN) FAMILY PROTEIN"/>
    <property type="match status" value="1"/>
</dbReference>
<evidence type="ECO:0000256" key="1">
    <source>
        <dbReference type="ARBA" id="ARBA00022723"/>
    </source>
</evidence>
<evidence type="ECO:0000256" key="4">
    <source>
        <dbReference type="PROSITE-ProRule" id="PRU00175"/>
    </source>
</evidence>
<evidence type="ECO:0000313" key="8">
    <source>
        <dbReference type="EMBL" id="KAG8071910.1"/>
    </source>
</evidence>
<keyword evidence="9" id="KW-1185">Reference proteome</keyword>
<keyword evidence="5" id="KW-0175">Coiled coil</keyword>
<keyword evidence="3" id="KW-0862">Zinc</keyword>
<dbReference type="FunFam" id="3.30.40.10:FF:000543">
    <property type="entry name" value="S-ribonuclease binding protein SBP1"/>
    <property type="match status" value="1"/>
</dbReference>
<dbReference type="GO" id="GO:0004842">
    <property type="term" value="F:ubiquitin-protein transferase activity"/>
    <property type="evidence" value="ECO:0007669"/>
    <property type="project" value="TreeGrafter"/>
</dbReference>
<reference evidence="8" key="1">
    <citation type="journal article" date="2021" name="bioRxiv">
        <title>Whole Genome Assembly and Annotation of Northern Wild Rice, Zizania palustris L., Supports a Whole Genome Duplication in the Zizania Genus.</title>
        <authorList>
            <person name="Haas M."/>
            <person name="Kono T."/>
            <person name="Macchietto M."/>
            <person name="Millas R."/>
            <person name="McGilp L."/>
            <person name="Shao M."/>
            <person name="Duquette J."/>
            <person name="Hirsch C.N."/>
            <person name="Kimball J."/>
        </authorList>
    </citation>
    <scope>NUCLEOTIDE SEQUENCE</scope>
    <source>
        <tissue evidence="8">Fresh leaf tissue</tissue>
    </source>
</reference>
<evidence type="ECO:0000256" key="5">
    <source>
        <dbReference type="SAM" id="Coils"/>
    </source>
</evidence>
<dbReference type="InterPro" id="IPR001841">
    <property type="entry name" value="Znf_RING"/>
</dbReference>
<sequence>MAVQAPSTLPVSSSTIGAAPACFLSVPLQLPLLKGWPCWWSHGGFVWFTEVRRREMIWTCPDRGSPECHRRCTSPVAERVGLIIDRRKRGWEAMAPPPAKEELVDLFTLQPQRSTSFVNMAHLHNSVLPSPSRAPATFVSTGLRLALDEQQKQQQQASKRLKALCCPSSPSPLASFSDELAAQMKQQDEELNRFIQEQGEQLRRALADRVRRHNRALLVAADRSAARRLKAKALEAEREARRGAELEERLARLRNEAASWQAKALSEQAAAVNLHAQLQQAAAAAAARASGDELRGGDSGPAESSSSAYVDPRRARPDRACLTCHLRPVTVVLLPCRHLSLCGDCFAADDVAMACPVCHSVRTGGVEVILC</sequence>
<reference evidence="8" key="2">
    <citation type="submission" date="2021-02" db="EMBL/GenBank/DDBJ databases">
        <authorList>
            <person name="Kimball J.A."/>
            <person name="Haas M.W."/>
            <person name="Macchietto M."/>
            <person name="Kono T."/>
            <person name="Duquette J."/>
            <person name="Shao M."/>
        </authorList>
    </citation>
    <scope>NUCLEOTIDE SEQUENCE</scope>
    <source>
        <tissue evidence="8">Fresh leaf tissue</tissue>
    </source>
</reference>
<dbReference type="OrthoDB" id="1711136at2759"/>
<feature type="coiled-coil region" evidence="5">
    <location>
        <begin position="177"/>
        <end position="263"/>
    </location>
</feature>
<protein>
    <recommendedName>
        <fullName evidence="7">RING-type domain-containing protein</fullName>
    </recommendedName>
</protein>
<name>A0A8J5VM53_ZIZPA</name>
<organism evidence="8 9">
    <name type="scientific">Zizania palustris</name>
    <name type="common">Northern wild rice</name>
    <dbReference type="NCBI Taxonomy" id="103762"/>
    <lineage>
        <taxon>Eukaryota</taxon>
        <taxon>Viridiplantae</taxon>
        <taxon>Streptophyta</taxon>
        <taxon>Embryophyta</taxon>
        <taxon>Tracheophyta</taxon>
        <taxon>Spermatophyta</taxon>
        <taxon>Magnoliopsida</taxon>
        <taxon>Liliopsida</taxon>
        <taxon>Poales</taxon>
        <taxon>Poaceae</taxon>
        <taxon>BOP clade</taxon>
        <taxon>Oryzoideae</taxon>
        <taxon>Oryzeae</taxon>
        <taxon>Zizaniinae</taxon>
        <taxon>Zizania</taxon>
    </lineage>
</organism>
<dbReference type="Pfam" id="PF13920">
    <property type="entry name" value="zf-C3HC4_3"/>
    <property type="match status" value="1"/>
</dbReference>
<evidence type="ECO:0000259" key="7">
    <source>
        <dbReference type="PROSITE" id="PS50089"/>
    </source>
</evidence>
<keyword evidence="2 4" id="KW-0863">Zinc-finger</keyword>
<accession>A0A8J5VM53</accession>
<dbReference type="AlphaFoldDB" id="A0A8J5VM53"/>
<dbReference type="Proteomes" id="UP000729402">
    <property type="component" value="Unassembled WGS sequence"/>
</dbReference>
<proteinExistence type="predicted"/>
<evidence type="ECO:0000256" key="2">
    <source>
        <dbReference type="ARBA" id="ARBA00022771"/>
    </source>
</evidence>
<feature type="domain" description="RING-type" evidence="7">
    <location>
        <begin position="321"/>
        <end position="359"/>
    </location>
</feature>
<dbReference type="EMBL" id="JAAALK010000283">
    <property type="protein sequence ID" value="KAG8071909.1"/>
    <property type="molecule type" value="Genomic_DNA"/>
</dbReference>
<keyword evidence="1" id="KW-0479">Metal-binding</keyword>
<evidence type="ECO:0000256" key="3">
    <source>
        <dbReference type="ARBA" id="ARBA00022833"/>
    </source>
</evidence>
<dbReference type="PANTHER" id="PTHR42647">
    <property type="entry name" value="SBP (S-RIBONUCLEASE BINDING PROTEIN) FAMILY PROTEIN"/>
    <property type="match status" value="1"/>
</dbReference>
<dbReference type="PROSITE" id="PS50089">
    <property type="entry name" value="ZF_RING_2"/>
    <property type="match status" value="1"/>
</dbReference>
<dbReference type="GO" id="GO:0008270">
    <property type="term" value="F:zinc ion binding"/>
    <property type="evidence" value="ECO:0007669"/>
    <property type="project" value="UniProtKB-KW"/>
</dbReference>
<evidence type="ECO:0000256" key="6">
    <source>
        <dbReference type="SAM" id="MobiDB-lite"/>
    </source>
</evidence>